<protein>
    <recommendedName>
        <fullName evidence="3">histidine kinase</fullName>
        <ecNumber evidence="3">2.7.13.3</ecNumber>
    </recommendedName>
</protein>
<keyword evidence="7" id="KW-0547">Nucleotide-binding</keyword>
<dbReference type="InterPro" id="IPR005467">
    <property type="entry name" value="His_kinase_dom"/>
</dbReference>
<keyword evidence="9" id="KW-0067">ATP-binding</keyword>
<evidence type="ECO:0000256" key="8">
    <source>
        <dbReference type="ARBA" id="ARBA00022777"/>
    </source>
</evidence>
<dbReference type="PANTHER" id="PTHR44936:SF9">
    <property type="entry name" value="SENSOR PROTEIN CREC"/>
    <property type="match status" value="1"/>
</dbReference>
<dbReference type="AlphaFoldDB" id="A0A7W3MZH2"/>
<evidence type="ECO:0000256" key="9">
    <source>
        <dbReference type="ARBA" id="ARBA00022840"/>
    </source>
</evidence>
<evidence type="ECO:0000256" key="4">
    <source>
        <dbReference type="ARBA" id="ARBA00022553"/>
    </source>
</evidence>
<evidence type="ECO:0000313" key="15">
    <source>
        <dbReference type="EMBL" id="MBA9004672.1"/>
    </source>
</evidence>
<evidence type="ECO:0000256" key="12">
    <source>
        <dbReference type="SAM" id="MobiDB-lite"/>
    </source>
</evidence>
<organism evidence="15 16">
    <name type="scientific">Thermomonospora cellulosilytica</name>
    <dbReference type="NCBI Taxonomy" id="1411118"/>
    <lineage>
        <taxon>Bacteria</taxon>
        <taxon>Bacillati</taxon>
        <taxon>Actinomycetota</taxon>
        <taxon>Actinomycetes</taxon>
        <taxon>Streptosporangiales</taxon>
        <taxon>Thermomonosporaceae</taxon>
        <taxon>Thermomonospora</taxon>
    </lineage>
</organism>
<dbReference type="InterPro" id="IPR013587">
    <property type="entry name" value="Nitrate/nitrite_sensing"/>
</dbReference>
<evidence type="ECO:0000313" key="16">
    <source>
        <dbReference type="Proteomes" id="UP000539313"/>
    </source>
</evidence>
<dbReference type="CDD" id="cd06225">
    <property type="entry name" value="HAMP"/>
    <property type="match status" value="1"/>
</dbReference>
<dbReference type="PANTHER" id="PTHR44936">
    <property type="entry name" value="SENSOR PROTEIN CREC"/>
    <property type="match status" value="1"/>
</dbReference>
<dbReference type="InterPro" id="IPR050980">
    <property type="entry name" value="2C_sensor_his_kinase"/>
</dbReference>
<comment type="caution">
    <text evidence="15">The sequence shown here is derived from an EMBL/GenBank/DDBJ whole genome shotgun (WGS) entry which is preliminary data.</text>
</comment>
<dbReference type="InterPro" id="IPR003660">
    <property type="entry name" value="HAMP_dom"/>
</dbReference>
<dbReference type="GO" id="GO:0004673">
    <property type="term" value="F:protein histidine kinase activity"/>
    <property type="evidence" value="ECO:0007669"/>
    <property type="project" value="UniProtKB-EC"/>
</dbReference>
<evidence type="ECO:0000256" key="1">
    <source>
        <dbReference type="ARBA" id="ARBA00000085"/>
    </source>
</evidence>
<dbReference type="SUPFAM" id="SSF55874">
    <property type="entry name" value="ATPase domain of HSP90 chaperone/DNA topoisomerase II/histidine kinase"/>
    <property type="match status" value="1"/>
</dbReference>
<evidence type="ECO:0000256" key="3">
    <source>
        <dbReference type="ARBA" id="ARBA00012438"/>
    </source>
</evidence>
<dbReference type="InterPro" id="IPR003594">
    <property type="entry name" value="HATPase_dom"/>
</dbReference>
<evidence type="ECO:0000256" key="5">
    <source>
        <dbReference type="ARBA" id="ARBA00022679"/>
    </source>
</evidence>
<dbReference type="SMART" id="SM00304">
    <property type="entry name" value="HAMP"/>
    <property type="match status" value="1"/>
</dbReference>
<keyword evidence="5" id="KW-0808">Transferase</keyword>
<keyword evidence="10" id="KW-0472">Membrane</keyword>
<dbReference type="Gene3D" id="3.30.565.10">
    <property type="entry name" value="Histidine kinase-like ATPase, C-terminal domain"/>
    <property type="match status" value="1"/>
</dbReference>
<evidence type="ECO:0000256" key="6">
    <source>
        <dbReference type="ARBA" id="ARBA00022692"/>
    </source>
</evidence>
<dbReference type="InterPro" id="IPR036890">
    <property type="entry name" value="HATPase_C_sf"/>
</dbReference>
<keyword evidence="6" id="KW-0812">Transmembrane</keyword>
<evidence type="ECO:0000256" key="7">
    <source>
        <dbReference type="ARBA" id="ARBA00022741"/>
    </source>
</evidence>
<keyword evidence="11" id="KW-0902">Two-component regulatory system</keyword>
<dbReference type="GO" id="GO:0000160">
    <property type="term" value="P:phosphorelay signal transduction system"/>
    <property type="evidence" value="ECO:0007669"/>
    <property type="project" value="UniProtKB-KW"/>
</dbReference>
<proteinExistence type="predicted"/>
<dbReference type="EMBL" id="JACJII010000001">
    <property type="protein sequence ID" value="MBA9004672.1"/>
    <property type="molecule type" value="Genomic_DNA"/>
</dbReference>
<dbReference type="CDD" id="cd00075">
    <property type="entry name" value="HATPase"/>
    <property type="match status" value="1"/>
</dbReference>
<gene>
    <name evidence="15" type="ORF">HNR21_003554</name>
</gene>
<feature type="compositionally biased region" description="Pro residues" evidence="12">
    <location>
        <begin position="789"/>
        <end position="805"/>
    </location>
</feature>
<dbReference type="Pfam" id="PF08376">
    <property type="entry name" value="NIT"/>
    <property type="match status" value="1"/>
</dbReference>
<dbReference type="GO" id="GO:0005524">
    <property type="term" value="F:ATP binding"/>
    <property type="evidence" value="ECO:0007669"/>
    <property type="project" value="UniProtKB-KW"/>
</dbReference>
<dbReference type="Proteomes" id="UP000539313">
    <property type="component" value="Unassembled WGS sequence"/>
</dbReference>
<feature type="compositionally biased region" description="Basic and acidic residues" evidence="12">
    <location>
        <begin position="939"/>
        <end position="948"/>
    </location>
</feature>
<evidence type="ECO:0000256" key="2">
    <source>
        <dbReference type="ARBA" id="ARBA00004370"/>
    </source>
</evidence>
<dbReference type="Pfam" id="PF02518">
    <property type="entry name" value="HATPase_c"/>
    <property type="match status" value="1"/>
</dbReference>
<keyword evidence="16" id="KW-1185">Reference proteome</keyword>
<sequence>MPEPPARGRGLRLRNWRVRRRLAVLVLIPTIAVLVLGGLRISGSVASAEAYGRVEHMARLANGVTALVQEFSTERDHTVGYIVDGRSEQRLQGLRAQYAKVDAVIAQVRETALGVDGSFSAEASADARRVLNRLEGVRSLRSIATETRVPVFTVLEKYSESIDELIGVVDGVAQDVADERLAETSRAIAAVGRAKEQVSQQRALLAIGARPGRLSSDELAALLGARAREDSELAVFRQAGSLEQRQMYDDTVVGAQIDRAREMRQQAIASAQSRGGRLPQHLATRSGATTLGAALTAMIDQMRVAERRLGDQLLDRARDQRSAARMAALADAAVTALIVLLALLVTSLMARSLVRPLQRLRESALQVAGTRLPGLVERLRDPQAAAGGIEVEPIDIHTTDEIGEVARAFDEVHREAVRLAADEAVLRGNVNAMFVNLSRRMQSLIERQLRLIDELEQGEQDAEQLASLFRLDHLATRMRRNCENLLVLGGQEQVRRWNQPVPLIDIVRASLSEVEQYERVTLRVQGEVSVTGQAVNDLVHLVAELVENATVFSPQHTKVTVSGHLLSGGGAMLQITDNGVGIPPDELEQANWRLANPPVIDFSAARRMGLFVVGRLAQRHGIRVELRPALSGGITAFVLLPAAVIARGEAPAGIAPADPAADVPAASAAWTPTPVAAGVATDSTGPLPTTGTGRPSRRDGFGTGPQPQLRDSGPLPAVGDPSPPSRPTGNTGAQPVVGAPPPPASGREPAPGPRHRMPDDKTGPQPIVSDTGPQQPPIGEPTLAARLPGFPPPESVPPPGPPSGPAPAAHAGGPPTGPQRPPAEPGVSWGAAEDPAPAAPAPAAERSPIFDAMESEWFQRRSAGSAREQERRWQSPGDAGWQAAEAVREPAAGGVTKAGLPKRVPGRNRVPGAVRQARQTLAAPQQPAAGPARPAPPHKPADVVRDRFSSLQRGVRRGRSEARSGLEPPPGGSDEIIPPGPGGSGPAQGDTERGGSA</sequence>
<name>A0A7W3MZH2_9ACTN</name>
<evidence type="ECO:0000256" key="11">
    <source>
        <dbReference type="ARBA" id="ARBA00023012"/>
    </source>
</evidence>
<feature type="domain" description="Histidine kinase" evidence="13">
    <location>
        <begin position="538"/>
        <end position="644"/>
    </location>
</feature>
<dbReference type="EC" id="2.7.13.3" evidence="3"/>
<feature type="compositionally biased region" description="Pro residues" evidence="12">
    <location>
        <begin position="815"/>
        <end position="824"/>
    </location>
</feature>
<dbReference type="Pfam" id="PF00672">
    <property type="entry name" value="HAMP"/>
    <property type="match status" value="1"/>
</dbReference>
<keyword evidence="10" id="KW-1133">Transmembrane helix</keyword>
<dbReference type="PROSITE" id="PS50885">
    <property type="entry name" value="HAMP"/>
    <property type="match status" value="1"/>
</dbReference>
<evidence type="ECO:0000259" key="13">
    <source>
        <dbReference type="PROSITE" id="PS50109"/>
    </source>
</evidence>
<evidence type="ECO:0000259" key="14">
    <source>
        <dbReference type="PROSITE" id="PS50885"/>
    </source>
</evidence>
<dbReference type="PROSITE" id="PS50109">
    <property type="entry name" value="HIS_KIN"/>
    <property type="match status" value="1"/>
</dbReference>
<keyword evidence="8 15" id="KW-0418">Kinase</keyword>
<dbReference type="Gene3D" id="6.10.340.10">
    <property type="match status" value="1"/>
</dbReference>
<evidence type="ECO:0000256" key="10">
    <source>
        <dbReference type="ARBA" id="ARBA00022989"/>
    </source>
</evidence>
<dbReference type="RefSeq" id="WP_182706058.1">
    <property type="nucleotide sequence ID" value="NZ_JACJII010000001.1"/>
</dbReference>
<accession>A0A7W3MZH2</accession>
<dbReference type="SMART" id="SM00387">
    <property type="entry name" value="HATPase_c"/>
    <property type="match status" value="1"/>
</dbReference>
<keyword evidence="4" id="KW-0597">Phosphoprotein</keyword>
<feature type="domain" description="HAMP" evidence="14">
    <location>
        <begin position="351"/>
        <end position="421"/>
    </location>
</feature>
<comment type="subcellular location">
    <subcellularLocation>
        <location evidence="2">Membrane</location>
    </subcellularLocation>
</comment>
<feature type="compositionally biased region" description="Low complexity" evidence="12">
    <location>
        <begin position="681"/>
        <end position="694"/>
    </location>
</feature>
<dbReference type="GO" id="GO:0016020">
    <property type="term" value="C:membrane"/>
    <property type="evidence" value="ECO:0007669"/>
    <property type="project" value="UniProtKB-SubCell"/>
</dbReference>
<comment type="catalytic activity">
    <reaction evidence="1">
        <text>ATP + protein L-histidine = ADP + protein N-phospho-L-histidine.</text>
        <dbReference type="EC" id="2.7.13.3"/>
    </reaction>
</comment>
<feature type="compositionally biased region" description="Low complexity" evidence="12">
    <location>
        <begin position="915"/>
        <end position="932"/>
    </location>
</feature>
<feature type="compositionally biased region" description="Low complexity" evidence="12">
    <location>
        <begin position="831"/>
        <end position="845"/>
    </location>
</feature>
<feature type="region of interest" description="Disordered" evidence="12">
    <location>
        <begin position="676"/>
        <end position="997"/>
    </location>
</feature>
<reference evidence="15 16" key="1">
    <citation type="submission" date="2020-08" db="EMBL/GenBank/DDBJ databases">
        <title>Sequencing the genomes of 1000 actinobacteria strains.</title>
        <authorList>
            <person name="Klenk H.-P."/>
        </authorList>
    </citation>
    <scope>NUCLEOTIDE SEQUENCE [LARGE SCALE GENOMIC DNA]</scope>
    <source>
        <strain evidence="15 16">DSM 45823</strain>
    </source>
</reference>